<proteinExistence type="predicted"/>
<evidence type="ECO:0000313" key="2">
    <source>
        <dbReference type="Proteomes" id="UP001558613"/>
    </source>
</evidence>
<gene>
    <name evidence="1" type="ORF">QQF64_010947</name>
</gene>
<organism evidence="1 2">
    <name type="scientific">Cirrhinus molitorella</name>
    <name type="common">mud carp</name>
    <dbReference type="NCBI Taxonomy" id="172907"/>
    <lineage>
        <taxon>Eukaryota</taxon>
        <taxon>Metazoa</taxon>
        <taxon>Chordata</taxon>
        <taxon>Craniata</taxon>
        <taxon>Vertebrata</taxon>
        <taxon>Euteleostomi</taxon>
        <taxon>Actinopterygii</taxon>
        <taxon>Neopterygii</taxon>
        <taxon>Teleostei</taxon>
        <taxon>Ostariophysi</taxon>
        <taxon>Cypriniformes</taxon>
        <taxon>Cyprinidae</taxon>
        <taxon>Labeoninae</taxon>
        <taxon>Labeonini</taxon>
        <taxon>Cirrhinus</taxon>
    </lineage>
</organism>
<dbReference type="EMBL" id="JAYMGO010000017">
    <property type="protein sequence ID" value="KAL1257703.1"/>
    <property type="molecule type" value="Genomic_DNA"/>
</dbReference>
<protein>
    <submittedName>
        <fullName evidence="1">Uncharacterized protein</fullName>
    </submittedName>
</protein>
<dbReference type="Proteomes" id="UP001558613">
    <property type="component" value="Unassembled WGS sequence"/>
</dbReference>
<sequence>MPDIGCKPAVHQRPRGRFVMTEGILGPSLGKAHGARKVSKRSQSSSFVTEAILYVSRNAPQRMANTRFYL</sequence>
<accession>A0ABR3M1Y1</accession>
<comment type="caution">
    <text evidence="1">The sequence shown here is derived from an EMBL/GenBank/DDBJ whole genome shotgun (WGS) entry which is preliminary data.</text>
</comment>
<evidence type="ECO:0000313" key="1">
    <source>
        <dbReference type="EMBL" id="KAL1257703.1"/>
    </source>
</evidence>
<keyword evidence="2" id="KW-1185">Reference proteome</keyword>
<reference evidence="1 2" key="1">
    <citation type="submission" date="2023-09" db="EMBL/GenBank/DDBJ databases">
        <authorList>
            <person name="Wang M."/>
        </authorList>
    </citation>
    <scope>NUCLEOTIDE SEQUENCE [LARGE SCALE GENOMIC DNA]</scope>
    <source>
        <strain evidence="1">GT-2023</strain>
        <tissue evidence="1">Liver</tissue>
    </source>
</reference>
<name>A0ABR3M1Y1_9TELE</name>